<organism evidence="3 4">
    <name type="scientific">Hahella chejuensis (strain KCTC 2396)</name>
    <dbReference type="NCBI Taxonomy" id="349521"/>
    <lineage>
        <taxon>Bacteria</taxon>
        <taxon>Pseudomonadati</taxon>
        <taxon>Pseudomonadota</taxon>
        <taxon>Gammaproteobacteria</taxon>
        <taxon>Oceanospirillales</taxon>
        <taxon>Hahellaceae</taxon>
        <taxon>Hahella</taxon>
    </lineage>
</organism>
<dbReference type="Gene3D" id="2.60.40.3340">
    <property type="entry name" value="Domain of unknown function DUF4426"/>
    <property type="match status" value="1"/>
</dbReference>
<protein>
    <recommendedName>
        <fullName evidence="2">DUF4426 domain-containing protein</fullName>
    </recommendedName>
</protein>
<feature type="domain" description="DUF4426" evidence="2">
    <location>
        <begin position="33"/>
        <end position="154"/>
    </location>
</feature>
<dbReference type="Proteomes" id="UP000000238">
    <property type="component" value="Chromosome"/>
</dbReference>
<dbReference type="HOGENOM" id="CLU_141658_1_0_6"/>
<keyword evidence="4" id="KW-1185">Reference proteome</keyword>
<evidence type="ECO:0000313" key="3">
    <source>
        <dbReference type="EMBL" id="ABC33006.1"/>
    </source>
</evidence>
<dbReference type="EMBL" id="CP000155">
    <property type="protein sequence ID" value="ABC33006.1"/>
    <property type="molecule type" value="Genomic_DNA"/>
</dbReference>
<feature type="chain" id="PRO_5004215169" description="DUF4426 domain-containing protein" evidence="1">
    <location>
        <begin position="31"/>
        <end position="155"/>
    </location>
</feature>
<evidence type="ECO:0000313" key="4">
    <source>
        <dbReference type="Proteomes" id="UP000000238"/>
    </source>
</evidence>
<keyword evidence="1" id="KW-0732">Signal</keyword>
<accession>Q2S8L8</accession>
<sequence length="155" mass="17756">MKLFTTFFRSTFYSALVLLALTLVGRPALAEQKQVFGDYEIHYIALPTTILDPEVATRYELPRSKSTGFVNISVLKKQEDGSMRAVSAFIRGKVNNPVQQSRSLDFRRINEGDALYQIAQFWYSQGEVLTFQLEIQADPNQGPFSLRFHQELFPQ</sequence>
<reference evidence="3 4" key="1">
    <citation type="journal article" date="2005" name="Nucleic Acids Res.">
        <title>Genomic blueprint of Hahella chejuensis, a marine microbe producing an algicidal agent.</title>
        <authorList>
            <person name="Jeong H."/>
            <person name="Yim J.H."/>
            <person name="Lee C."/>
            <person name="Choi S.-H."/>
            <person name="Park Y.K."/>
            <person name="Yoon S.H."/>
            <person name="Hur C.-G."/>
            <person name="Kang H.-Y."/>
            <person name="Kim D."/>
            <person name="Lee H.H."/>
            <person name="Park K.H."/>
            <person name="Park S.-H."/>
            <person name="Park H.-S."/>
            <person name="Lee H.K."/>
            <person name="Oh T.K."/>
            <person name="Kim J.F."/>
        </authorList>
    </citation>
    <scope>NUCLEOTIDE SEQUENCE [LARGE SCALE GENOMIC DNA]</scope>
    <source>
        <strain evidence="3 4">KCTC 2396</strain>
    </source>
</reference>
<evidence type="ECO:0000256" key="1">
    <source>
        <dbReference type="SAM" id="SignalP"/>
    </source>
</evidence>
<dbReference type="STRING" id="349521.HCH_06361"/>
<dbReference type="KEGG" id="hch:HCH_06361"/>
<gene>
    <name evidence="3" type="ordered locus">HCH_06361</name>
</gene>
<dbReference type="InterPro" id="IPR025218">
    <property type="entry name" value="DUF4426"/>
</dbReference>
<dbReference type="Pfam" id="PF14467">
    <property type="entry name" value="DUF4426"/>
    <property type="match status" value="1"/>
</dbReference>
<proteinExistence type="predicted"/>
<dbReference type="eggNOG" id="ENOG503303T">
    <property type="taxonomic scope" value="Bacteria"/>
</dbReference>
<dbReference type="RefSeq" id="WP_011400060.1">
    <property type="nucleotide sequence ID" value="NC_007645.1"/>
</dbReference>
<evidence type="ECO:0000259" key="2">
    <source>
        <dbReference type="Pfam" id="PF14467"/>
    </source>
</evidence>
<feature type="signal peptide" evidence="1">
    <location>
        <begin position="1"/>
        <end position="30"/>
    </location>
</feature>
<dbReference type="AlphaFoldDB" id="Q2S8L8"/>
<name>Q2S8L8_HAHCH</name>
<dbReference type="OrthoDB" id="8563353at2"/>